<keyword evidence="8" id="KW-0106">Calcium</keyword>
<dbReference type="PROSITE" id="PS00154">
    <property type="entry name" value="ATPASE_E1_E2"/>
    <property type="match status" value="1"/>
</dbReference>
<dbReference type="Pfam" id="PF00122">
    <property type="entry name" value="E1-E2_ATPase"/>
    <property type="match status" value="1"/>
</dbReference>
<evidence type="ECO:0000256" key="13">
    <source>
        <dbReference type="ARBA" id="ARBA00023136"/>
    </source>
</evidence>
<dbReference type="InterPro" id="IPR008250">
    <property type="entry name" value="ATPase_P-typ_transduc_dom_A_sf"/>
</dbReference>
<dbReference type="Pfam" id="PF00690">
    <property type="entry name" value="Cation_ATPase_N"/>
    <property type="match status" value="1"/>
</dbReference>
<accession>A0A284QNW6</accession>
<keyword evidence="13 16" id="KW-0472">Membrane</keyword>
<keyword evidence="6 16" id="KW-0812">Transmembrane</keyword>
<evidence type="ECO:0000256" key="4">
    <source>
        <dbReference type="ARBA" id="ARBA00022553"/>
    </source>
</evidence>
<dbReference type="PRINTS" id="PR00119">
    <property type="entry name" value="CATATPASE"/>
</dbReference>
<feature type="domain" description="Cation-transporting P-type ATPase N-terminal" evidence="17">
    <location>
        <begin position="132"/>
        <end position="207"/>
    </location>
</feature>
<dbReference type="Gene3D" id="3.40.1110.10">
    <property type="entry name" value="Calcium-transporting ATPase, cytoplasmic domain N"/>
    <property type="match status" value="1"/>
</dbReference>
<dbReference type="GO" id="GO:0005524">
    <property type="term" value="F:ATP binding"/>
    <property type="evidence" value="ECO:0007669"/>
    <property type="project" value="UniProtKB-KW"/>
</dbReference>
<evidence type="ECO:0000256" key="6">
    <source>
        <dbReference type="ARBA" id="ARBA00022692"/>
    </source>
</evidence>
<dbReference type="InterPro" id="IPR044492">
    <property type="entry name" value="P_typ_ATPase_HD_dom"/>
</dbReference>
<dbReference type="SFLD" id="SFLDF00027">
    <property type="entry name" value="p-type_atpase"/>
    <property type="match status" value="1"/>
</dbReference>
<evidence type="ECO:0000256" key="1">
    <source>
        <dbReference type="ARBA" id="ARBA00004127"/>
    </source>
</evidence>
<keyword evidence="12" id="KW-0406">Ion transport</keyword>
<dbReference type="SUPFAM" id="SSF81653">
    <property type="entry name" value="Calcium ATPase, transduction domain A"/>
    <property type="match status" value="1"/>
</dbReference>
<feature type="transmembrane region" description="Helical" evidence="16">
    <location>
        <begin position="905"/>
        <end position="928"/>
    </location>
</feature>
<dbReference type="GO" id="GO:0016020">
    <property type="term" value="C:membrane"/>
    <property type="evidence" value="ECO:0007669"/>
    <property type="project" value="InterPro"/>
</dbReference>
<dbReference type="GO" id="GO:0005388">
    <property type="term" value="F:P-type calcium transporter activity"/>
    <property type="evidence" value="ECO:0007669"/>
    <property type="project" value="UniProtKB-EC"/>
</dbReference>
<comment type="similarity">
    <text evidence="14">Belongs to the cation transport ATPase (P-type) (TC 3.A.3) family.</text>
</comment>
<comment type="subcellular location">
    <subcellularLocation>
        <location evidence="1">Endomembrane system</location>
        <topology evidence="1">Multi-pass membrane protein</topology>
    </subcellularLocation>
</comment>
<organism evidence="18 19">
    <name type="scientific">Armillaria ostoyae</name>
    <name type="common">Armillaria root rot fungus</name>
    <dbReference type="NCBI Taxonomy" id="47428"/>
    <lineage>
        <taxon>Eukaryota</taxon>
        <taxon>Fungi</taxon>
        <taxon>Dikarya</taxon>
        <taxon>Basidiomycota</taxon>
        <taxon>Agaricomycotina</taxon>
        <taxon>Agaricomycetes</taxon>
        <taxon>Agaricomycetidae</taxon>
        <taxon>Agaricales</taxon>
        <taxon>Marasmiineae</taxon>
        <taxon>Physalacriaceae</taxon>
        <taxon>Armillaria</taxon>
    </lineage>
</organism>
<dbReference type="GO" id="GO:0012505">
    <property type="term" value="C:endomembrane system"/>
    <property type="evidence" value="ECO:0007669"/>
    <property type="project" value="UniProtKB-SubCell"/>
</dbReference>
<dbReference type="PRINTS" id="PR00121">
    <property type="entry name" value="NAKATPASE"/>
</dbReference>
<dbReference type="FunFam" id="3.40.50.1000:FF:000028">
    <property type="entry name" value="Calcium-transporting P-type ATPase, putative"/>
    <property type="match status" value="1"/>
</dbReference>
<dbReference type="InterPro" id="IPR036412">
    <property type="entry name" value="HAD-like_sf"/>
</dbReference>
<dbReference type="InterPro" id="IPR004014">
    <property type="entry name" value="ATPase_P-typ_cation-transptr_N"/>
</dbReference>
<evidence type="ECO:0000256" key="5">
    <source>
        <dbReference type="ARBA" id="ARBA00022568"/>
    </source>
</evidence>
<dbReference type="GO" id="GO:0016887">
    <property type="term" value="F:ATP hydrolysis activity"/>
    <property type="evidence" value="ECO:0007669"/>
    <property type="project" value="InterPro"/>
</dbReference>
<sequence>MGYERKRSGPFLSQPLSSSSSSFSRRGRSPQRSPSPPASTYFPLLTSDPDNARLQPAPDAEAHFSYSTTLRRHHLEGSVTTPSELASAVNAEASSLWSRALAWITGQPPDDHLESGRGTPRPEPPKHTLSSQYAHCSVEDTVSHYRTSLTDGLLKADIPNLLGTHGYNEFSVATPEPILLKFAKTIYESPLILLLCASATISAIIGNIDDAVSITIAVLIVLTVGFVQEQRSEKSLEALNKLVPHHCHVIRERETLHVLANELVPGDIVTFSTGDRIPADLRMVSCVDVEIDESSLTGETVARQKSTEACVGSTPAALADRTCIAYMGTLVRNGRGMGVVIATGTDTEFGTIFTMMQDVEEKRSPLQLSMDELAQKLSMISFGVIGLICLIGVLQKRSWLEMFTIGVSLAVAAIPEGLPIVTTVTLALGVQRMAHRKAIVKKLHSVEALGSVSVICSDKTGTLTKNEQTVIEAYSVDEVIQLDNEASPTLPPAVRMAIDIGALCNNASLSRNDDGSFVGQSTDVALLNVLYQVGLPDRRTTFQRLSEKPFNSEHKYMAVSGIHQDASSSGRELCYLKGSIDVVLDRCKFYYVNDESTPALDQKARNVILSKAKATASRGLRVVAMAYGYGSVDLTTTAAVNGNAMLPSAPPTRTSSPAPGSSNMVFAGFQAMLDPPRKGVSDSIALLQAGGVQVVMITGDAEETALSIARKLGLKVSSDGSGCLTGAAIDRMSKEMLMERVGHVSVFARTTPRHKMAIVRAFQARGKIVAMTGDGVNDAPALKMADIGVSMGKSGTDVAKEAADVILVDDNFSTILPAVEEGKSIFHNIQNFLSFQLSTAAAALTLITLSTMLGLSNPLNAMQILFINILMDGPPSQSLGVDPVDPAVMRRPPRKKDASIITKRVLYRVLFSASIIVFGTLFVYIFALEDDKMSRREQTMVNHITSLLSFVFLDLVSAIQNRGLGCGLTDNKMLITTSVFQTEGLRMGDLGVILGLAGTISLELLLVAQPRFRLQDTGVQLLVRLSQLQDLGISIWTGTHDRQHPERSNTLPTDRHKPCPPLLVRFSHLPPPFKVQNLTLALFIDFDTLGNSSSEPPRAGVDPKSKLWEYYNNEARVADKDMLRRWQDDMATLLIFAGLFSGGVLTVFLIEFYTTLQPDYEEISIRQQWLISVNLQALLNATTGAPTYPVFDTTDALSEFRVPQSALWIQGLWFSALVCGISVALLAWLVKSWLLDYVKGMNSGSAYDRAHRRQHRHDALLSWHVPAIIASLPVLMHLTVMLFLIGLVILMWQLNRAIGCIMLSMVILLAFIYAVSTLLPLFWPSCPYRNVVLLLLFEMLAPSAQKLLNAVIDLCLKLADWARKHSFTIPQAFDAWLLYHKSHLYDYARDEQKCIQLTDAELTWRSVVWLLRYSQNTATVDLDT</sequence>
<evidence type="ECO:0000256" key="9">
    <source>
        <dbReference type="ARBA" id="ARBA00022840"/>
    </source>
</evidence>
<dbReference type="SUPFAM" id="SSF56784">
    <property type="entry name" value="HAD-like"/>
    <property type="match status" value="1"/>
</dbReference>
<keyword evidence="11 16" id="KW-1133">Transmembrane helix</keyword>
<dbReference type="Proteomes" id="UP000219338">
    <property type="component" value="Unassembled WGS sequence"/>
</dbReference>
<keyword evidence="10" id="KW-1278">Translocase</keyword>
<dbReference type="SUPFAM" id="SSF81660">
    <property type="entry name" value="Metal cation-transporting ATPase, ATP-binding domain N"/>
    <property type="match status" value="1"/>
</dbReference>
<evidence type="ECO:0000259" key="17">
    <source>
        <dbReference type="SMART" id="SM00831"/>
    </source>
</evidence>
<evidence type="ECO:0000313" key="18">
    <source>
        <dbReference type="EMBL" id="SJK98141.1"/>
    </source>
</evidence>
<dbReference type="Gene3D" id="2.70.150.10">
    <property type="entry name" value="Calcium-transporting ATPase, cytoplasmic transduction domain A"/>
    <property type="match status" value="1"/>
</dbReference>
<dbReference type="SMART" id="SM00831">
    <property type="entry name" value="Cation_ATPase_N"/>
    <property type="match status" value="1"/>
</dbReference>
<evidence type="ECO:0000256" key="11">
    <source>
        <dbReference type="ARBA" id="ARBA00022989"/>
    </source>
</evidence>
<dbReference type="InterPro" id="IPR023214">
    <property type="entry name" value="HAD_sf"/>
</dbReference>
<dbReference type="Gene3D" id="3.40.50.1000">
    <property type="entry name" value="HAD superfamily/HAD-like"/>
    <property type="match status" value="1"/>
</dbReference>
<evidence type="ECO:0000313" key="19">
    <source>
        <dbReference type="Proteomes" id="UP000219338"/>
    </source>
</evidence>
<dbReference type="SFLD" id="SFLDG00002">
    <property type="entry name" value="C1.7:_P-type_atpase_like"/>
    <property type="match status" value="1"/>
</dbReference>
<feature type="compositionally biased region" description="Low complexity" evidence="15">
    <location>
        <begin position="9"/>
        <end position="24"/>
    </location>
</feature>
<dbReference type="InterPro" id="IPR006068">
    <property type="entry name" value="ATPase_P-typ_cation-transptr_C"/>
</dbReference>
<dbReference type="STRING" id="47428.A0A284QNW6"/>
<feature type="transmembrane region" description="Helical" evidence="16">
    <location>
        <begin position="407"/>
        <end position="430"/>
    </location>
</feature>
<evidence type="ECO:0000256" key="15">
    <source>
        <dbReference type="SAM" id="MobiDB-lite"/>
    </source>
</evidence>
<dbReference type="Pfam" id="PF20153">
    <property type="entry name" value="DUF6535"/>
    <property type="match status" value="1"/>
</dbReference>
<feature type="transmembrane region" description="Helical" evidence="16">
    <location>
        <begin position="832"/>
        <end position="855"/>
    </location>
</feature>
<feature type="transmembrane region" description="Helical" evidence="16">
    <location>
        <begin position="1207"/>
        <end position="1230"/>
    </location>
</feature>
<keyword evidence="7" id="KW-0547">Nucleotide-binding</keyword>
<dbReference type="InterPro" id="IPR045338">
    <property type="entry name" value="DUF6535"/>
</dbReference>
<feature type="region of interest" description="Disordered" evidence="15">
    <location>
        <begin position="1"/>
        <end position="56"/>
    </location>
</feature>
<dbReference type="OrthoDB" id="3352408at2759"/>
<reference evidence="19" key="1">
    <citation type="journal article" date="2017" name="Nat. Ecol. Evol.">
        <title>Genome expansion and lineage-specific genetic innovations in the forest pathogenic fungi Armillaria.</title>
        <authorList>
            <person name="Sipos G."/>
            <person name="Prasanna A.N."/>
            <person name="Walter M.C."/>
            <person name="O'Connor E."/>
            <person name="Balint B."/>
            <person name="Krizsan K."/>
            <person name="Kiss B."/>
            <person name="Hess J."/>
            <person name="Varga T."/>
            <person name="Slot J."/>
            <person name="Riley R."/>
            <person name="Boka B."/>
            <person name="Rigling D."/>
            <person name="Barry K."/>
            <person name="Lee J."/>
            <person name="Mihaltcheva S."/>
            <person name="LaButti K."/>
            <person name="Lipzen A."/>
            <person name="Waldron R."/>
            <person name="Moloney N.M."/>
            <person name="Sperisen C."/>
            <person name="Kredics L."/>
            <person name="Vagvoelgyi C."/>
            <person name="Patrignani A."/>
            <person name="Fitzpatrick D."/>
            <person name="Nagy I."/>
            <person name="Doyle S."/>
            <person name="Anderson J.B."/>
            <person name="Grigoriev I.V."/>
            <person name="Gueldener U."/>
            <person name="Muensterkoetter M."/>
            <person name="Nagy L.G."/>
        </authorList>
    </citation>
    <scope>NUCLEOTIDE SEQUENCE [LARGE SCALE GENOMIC DNA]</scope>
    <source>
        <strain evidence="19">C18/9</strain>
    </source>
</reference>
<feature type="region of interest" description="Disordered" evidence="15">
    <location>
        <begin position="108"/>
        <end position="129"/>
    </location>
</feature>
<dbReference type="NCBIfam" id="TIGR01494">
    <property type="entry name" value="ATPase_P-type"/>
    <property type="match status" value="2"/>
</dbReference>
<evidence type="ECO:0000256" key="2">
    <source>
        <dbReference type="ARBA" id="ARBA00012790"/>
    </source>
</evidence>
<keyword evidence="19" id="KW-1185">Reference proteome</keyword>
<dbReference type="FunFam" id="2.70.150.10:FF:000008">
    <property type="entry name" value="Calcium-transporting ATPase"/>
    <property type="match status" value="1"/>
</dbReference>
<dbReference type="InterPro" id="IPR023298">
    <property type="entry name" value="ATPase_P-typ_TM_dom_sf"/>
</dbReference>
<dbReference type="EMBL" id="FUEG01000001">
    <property type="protein sequence ID" value="SJK98141.1"/>
    <property type="molecule type" value="Genomic_DNA"/>
</dbReference>
<evidence type="ECO:0000256" key="14">
    <source>
        <dbReference type="ARBA" id="ARBA00038148"/>
    </source>
</evidence>
<keyword evidence="4" id="KW-0597">Phosphoprotein</keyword>
<dbReference type="SUPFAM" id="SSF81665">
    <property type="entry name" value="Calcium ATPase, transmembrane domain M"/>
    <property type="match status" value="1"/>
</dbReference>
<dbReference type="InterPro" id="IPR023299">
    <property type="entry name" value="ATPase_P-typ_cyto_dom_N"/>
</dbReference>
<evidence type="ECO:0000256" key="12">
    <source>
        <dbReference type="ARBA" id="ARBA00023065"/>
    </source>
</evidence>
<dbReference type="InterPro" id="IPR018303">
    <property type="entry name" value="ATPase_P-typ_P_site"/>
</dbReference>
<dbReference type="InterPro" id="IPR059000">
    <property type="entry name" value="ATPase_P-type_domA"/>
</dbReference>
<dbReference type="Gene3D" id="1.20.1110.10">
    <property type="entry name" value="Calcium-transporting ATPase, transmembrane domain"/>
    <property type="match status" value="1"/>
</dbReference>
<protein>
    <recommendedName>
        <fullName evidence="2">P-type Ca(2+) transporter</fullName>
        <ecNumber evidence="2">7.2.2.10</ecNumber>
    </recommendedName>
</protein>
<evidence type="ECO:0000256" key="8">
    <source>
        <dbReference type="ARBA" id="ARBA00022837"/>
    </source>
</evidence>
<dbReference type="InterPro" id="IPR001757">
    <property type="entry name" value="P_typ_ATPase"/>
</dbReference>
<dbReference type="EC" id="7.2.2.10" evidence="2"/>
<evidence type="ECO:0000256" key="16">
    <source>
        <dbReference type="SAM" id="Phobius"/>
    </source>
</evidence>
<dbReference type="PANTHER" id="PTHR42861">
    <property type="entry name" value="CALCIUM-TRANSPORTING ATPASE"/>
    <property type="match status" value="1"/>
</dbReference>
<dbReference type="SFLD" id="SFLDS00003">
    <property type="entry name" value="Haloacid_Dehalogenase"/>
    <property type="match status" value="1"/>
</dbReference>
<keyword evidence="9" id="KW-0067">ATP-binding</keyword>
<evidence type="ECO:0000256" key="3">
    <source>
        <dbReference type="ARBA" id="ARBA00022448"/>
    </source>
</evidence>
<feature type="transmembrane region" description="Helical" evidence="16">
    <location>
        <begin position="1130"/>
        <end position="1150"/>
    </location>
</feature>
<gene>
    <name evidence="18" type="ORF">ARMOST_01401</name>
</gene>
<feature type="transmembrane region" description="Helical" evidence="16">
    <location>
        <begin position="1261"/>
        <end position="1290"/>
    </location>
</feature>
<evidence type="ECO:0000256" key="7">
    <source>
        <dbReference type="ARBA" id="ARBA00022741"/>
    </source>
</evidence>
<keyword evidence="5" id="KW-0109">Calcium transport</keyword>
<feature type="transmembrane region" description="Helical" evidence="16">
    <location>
        <begin position="990"/>
        <end position="1008"/>
    </location>
</feature>
<dbReference type="Pfam" id="PF13246">
    <property type="entry name" value="Cation_ATPase"/>
    <property type="match status" value="1"/>
</dbReference>
<dbReference type="Pfam" id="PF00689">
    <property type="entry name" value="Cation_ATPase_C"/>
    <property type="match status" value="1"/>
</dbReference>
<evidence type="ECO:0000256" key="10">
    <source>
        <dbReference type="ARBA" id="ARBA00022967"/>
    </source>
</evidence>
<name>A0A284QNW6_ARMOS</name>
<feature type="transmembrane region" description="Helical" evidence="16">
    <location>
        <begin position="377"/>
        <end position="395"/>
    </location>
</feature>
<keyword evidence="3" id="KW-0813">Transport</keyword>
<proteinExistence type="inferred from homology"/>
<feature type="transmembrane region" description="Helical" evidence="16">
    <location>
        <begin position="1296"/>
        <end position="1323"/>
    </location>
</feature>